<organism evidence="4 5">
    <name type="scientific">Protopolystoma xenopodis</name>
    <dbReference type="NCBI Taxonomy" id="117903"/>
    <lineage>
        <taxon>Eukaryota</taxon>
        <taxon>Metazoa</taxon>
        <taxon>Spiralia</taxon>
        <taxon>Lophotrochozoa</taxon>
        <taxon>Platyhelminthes</taxon>
        <taxon>Monogenea</taxon>
        <taxon>Polyopisthocotylea</taxon>
        <taxon>Polystomatidea</taxon>
        <taxon>Polystomatidae</taxon>
        <taxon>Protopolystoma</taxon>
    </lineage>
</organism>
<dbReference type="OrthoDB" id="422220at2759"/>
<proteinExistence type="predicted"/>
<dbReference type="AlphaFoldDB" id="A0A3S5APA0"/>
<dbReference type="GO" id="GO:0005634">
    <property type="term" value="C:nucleus"/>
    <property type="evidence" value="ECO:0007669"/>
    <property type="project" value="TreeGrafter"/>
</dbReference>
<dbReference type="GO" id="GO:0030687">
    <property type="term" value="C:preribosome, large subunit precursor"/>
    <property type="evidence" value="ECO:0007669"/>
    <property type="project" value="TreeGrafter"/>
</dbReference>
<protein>
    <recommendedName>
        <fullName evidence="3">ATPase dynein-related AAA domain-containing protein</fullName>
    </recommendedName>
</protein>
<name>A0A3S5APA0_9PLAT</name>
<evidence type="ECO:0000313" key="4">
    <source>
        <dbReference type="EMBL" id="VEL25096.1"/>
    </source>
</evidence>
<feature type="domain" description="ATPase dynein-related AAA" evidence="3">
    <location>
        <begin position="35"/>
        <end position="79"/>
    </location>
</feature>
<dbReference type="EMBL" id="CAAALY010071655">
    <property type="protein sequence ID" value="VEL25096.1"/>
    <property type="molecule type" value="Genomic_DNA"/>
</dbReference>
<dbReference type="GO" id="GO:0000027">
    <property type="term" value="P:ribosomal large subunit assembly"/>
    <property type="evidence" value="ECO:0007669"/>
    <property type="project" value="TreeGrafter"/>
</dbReference>
<dbReference type="Proteomes" id="UP000784294">
    <property type="component" value="Unassembled WGS sequence"/>
</dbReference>
<gene>
    <name evidence="4" type="ORF">PXEA_LOCUS18536</name>
</gene>
<dbReference type="GO" id="GO:0000055">
    <property type="term" value="P:ribosomal large subunit export from nucleus"/>
    <property type="evidence" value="ECO:0007669"/>
    <property type="project" value="TreeGrafter"/>
</dbReference>
<sequence>MHLSPDRAGKPFAATHHSLHLVEQIAIAIQHQEAILLVGETGTGKTSAVQHLAELVGRRLIVINLSQQSDATDLLGGLMLTIFSLVLKLYNRTKFF</sequence>
<reference evidence="4" key="1">
    <citation type="submission" date="2018-11" db="EMBL/GenBank/DDBJ databases">
        <authorList>
            <consortium name="Pathogen Informatics"/>
        </authorList>
    </citation>
    <scope>NUCLEOTIDE SEQUENCE</scope>
</reference>
<dbReference type="SUPFAM" id="SSF52540">
    <property type="entry name" value="P-loop containing nucleoside triphosphate hydrolases"/>
    <property type="match status" value="1"/>
</dbReference>
<comment type="caution">
    <text evidence="4">The sequence shown here is derived from an EMBL/GenBank/DDBJ whole genome shotgun (WGS) entry which is preliminary data.</text>
</comment>
<evidence type="ECO:0000313" key="5">
    <source>
        <dbReference type="Proteomes" id="UP000784294"/>
    </source>
</evidence>
<accession>A0A3S5APA0</accession>
<evidence type="ECO:0000256" key="2">
    <source>
        <dbReference type="ARBA" id="ARBA00022840"/>
    </source>
</evidence>
<dbReference type="InterPro" id="IPR011704">
    <property type="entry name" value="ATPase_dyneun-rel_AAA"/>
</dbReference>
<dbReference type="Pfam" id="PF07728">
    <property type="entry name" value="AAA_5"/>
    <property type="match status" value="1"/>
</dbReference>
<keyword evidence="5" id="KW-1185">Reference proteome</keyword>
<evidence type="ECO:0000256" key="1">
    <source>
        <dbReference type="ARBA" id="ARBA00022741"/>
    </source>
</evidence>
<dbReference type="GO" id="GO:0016887">
    <property type="term" value="F:ATP hydrolysis activity"/>
    <property type="evidence" value="ECO:0007669"/>
    <property type="project" value="InterPro"/>
</dbReference>
<dbReference type="PANTHER" id="PTHR48103">
    <property type="entry name" value="MIDASIN-RELATED"/>
    <property type="match status" value="1"/>
</dbReference>
<dbReference type="PANTHER" id="PTHR48103:SF2">
    <property type="entry name" value="MIDASIN"/>
    <property type="match status" value="1"/>
</dbReference>
<keyword evidence="1" id="KW-0547">Nucleotide-binding</keyword>
<dbReference type="InterPro" id="IPR027417">
    <property type="entry name" value="P-loop_NTPase"/>
</dbReference>
<evidence type="ECO:0000259" key="3">
    <source>
        <dbReference type="Pfam" id="PF07728"/>
    </source>
</evidence>
<dbReference type="Gene3D" id="3.40.50.300">
    <property type="entry name" value="P-loop containing nucleotide triphosphate hydrolases"/>
    <property type="match status" value="1"/>
</dbReference>
<dbReference type="GO" id="GO:0005524">
    <property type="term" value="F:ATP binding"/>
    <property type="evidence" value="ECO:0007669"/>
    <property type="project" value="UniProtKB-KW"/>
</dbReference>
<keyword evidence="2" id="KW-0067">ATP-binding</keyword>